<comment type="similarity">
    <text evidence="1">Belongs to the protein kinase superfamily. AGC Ser/Thr protein kinase family. S6 kinase subfamily.</text>
</comment>
<dbReference type="GO" id="GO:0000287">
    <property type="term" value="F:magnesium ion binding"/>
    <property type="evidence" value="ECO:0007669"/>
    <property type="project" value="InterPro"/>
</dbReference>
<keyword evidence="3" id="KW-0723">Serine/threonine-protein kinase</keyword>
<dbReference type="Gene3D" id="3.30.200.20">
    <property type="entry name" value="Phosphorylase Kinase, domain 1"/>
    <property type="match status" value="2"/>
</dbReference>
<reference evidence="12" key="1">
    <citation type="submission" date="2020-11" db="EMBL/GenBank/DDBJ databases">
        <authorList>
            <person name="Tran Van P."/>
        </authorList>
    </citation>
    <scope>NUCLEOTIDE SEQUENCE</scope>
</reference>
<dbReference type="GO" id="GO:0005524">
    <property type="term" value="F:ATP binding"/>
    <property type="evidence" value="ECO:0007669"/>
    <property type="project" value="UniProtKB-UniRule"/>
</dbReference>
<keyword evidence="8" id="KW-0067">ATP-binding</keyword>
<dbReference type="FunFam" id="1.10.510.10:FF:000041">
    <property type="entry name" value="Ribosomal protein S6 kinase"/>
    <property type="match status" value="1"/>
</dbReference>
<evidence type="ECO:0000256" key="2">
    <source>
        <dbReference type="ARBA" id="ARBA00012513"/>
    </source>
</evidence>
<keyword evidence="5" id="KW-0677">Repeat</keyword>
<sequence>LENILLDRDGHISLTDFGLSKESLEDAKAYSFCGTVEYMAPEVVNRKGHTTAADWWSYGVLMYEMLTGALPFQGKSRKETMNDILRAKLTMPTFLSPGAQSLLRALFKRVPGNRLGAGPNGILEIKAHPFFASINWDKLFKKEVRPPFQPASANVDDAFYFDFEFTSRTPRDSPGIPISAKELFRGFSFVAPTVMDSGYGSEINGENKILTDPIRVCRSKRSRIQEEYMLQEVIGEGASSVCHKCLHKKDNTEYACKIIRKGRCDPNEEVEILLRYGNHPNVVTLRDVFEDSQYVYLVLELMKGGELFDKILRQKFFSEREASAVLRVVANAVEFLHSNGVVHRDLQPSNVMYSDPDQSPTSIRLVDFGFAKQLRAENGLLMTPCYTANFVAPEVLKKQGYDAACDIWSLGTLLYTMLAGHTPFANGVTDSPTEILTRIEQNRVDLDSGNWLSVSSSAKDLVKRMLHLDASRRITASQVLNHPWIRNPEQLSCSHLVSQDPRILKAALTATYRAINSSNATAPGLKPVEASALARRRGKTKSPVTSNETEV</sequence>
<dbReference type="OrthoDB" id="63267at2759"/>
<gene>
    <name evidence="12" type="ORF">CTOB1V02_LOCUS2833</name>
</gene>
<feature type="non-terminal residue" evidence="12">
    <location>
        <position position="551"/>
    </location>
</feature>
<keyword evidence="7" id="KW-0418">Kinase</keyword>
<dbReference type="PANTHER" id="PTHR24351">
    <property type="entry name" value="RIBOSOMAL PROTEIN S6 KINASE"/>
    <property type="match status" value="1"/>
</dbReference>
<comment type="catalytic activity">
    <reaction evidence="9">
        <text>L-threonyl-[protein] + ATP = O-phospho-L-threonyl-[protein] + ADP + H(+)</text>
        <dbReference type="Rhea" id="RHEA:46608"/>
        <dbReference type="Rhea" id="RHEA-COMP:11060"/>
        <dbReference type="Rhea" id="RHEA-COMP:11605"/>
        <dbReference type="ChEBI" id="CHEBI:15378"/>
        <dbReference type="ChEBI" id="CHEBI:30013"/>
        <dbReference type="ChEBI" id="CHEBI:30616"/>
        <dbReference type="ChEBI" id="CHEBI:61977"/>
        <dbReference type="ChEBI" id="CHEBI:456216"/>
        <dbReference type="EC" id="2.7.11.1"/>
    </reaction>
</comment>
<evidence type="ECO:0000256" key="6">
    <source>
        <dbReference type="ARBA" id="ARBA00022741"/>
    </source>
</evidence>
<evidence type="ECO:0000256" key="9">
    <source>
        <dbReference type="ARBA" id="ARBA00047899"/>
    </source>
</evidence>
<dbReference type="EMBL" id="OB660457">
    <property type="protein sequence ID" value="CAD7224881.1"/>
    <property type="molecule type" value="Genomic_DNA"/>
</dbReference>
<feature type="compositionally biased region" description="Polar residues" evidence="11">
    <location>
        <begin position="542"/>
        <end position="551"/>
    </location>
</feature>
<dbReference type="InterPro" id="IPR011009">
    <property type="entry name" value="Kinase-like_dom_sf"/>
</dbReference>
<evidence type="ECO:0000313" key="12">
    <source>
        <dbReference type="EMBL" id="CAD7224881.1"/>
    </source>
</evidence>
<protein>
    <recommendedName>
        <fullName evidence="2">non-specific serine/threonine protein kinase</fullName>
        <ecNumber evidence="2">2.7.11.1</ecNumber>
    </recommendedName>
</protein>
<dbReference type="PIRSF" id="PIRSF000606">
    <property type="entry name" value="Ribsml_S6_kin_2"/>
    <property type="match status" value="1"/>
</dbReference>
<evidence type="ECO:0000256" key="4">
    <source>
        <dbReference type="ARBA" id="ARBA00022679"/>
    </source>
</evidence>
<dbReference type="FunFam" id="1.10.510.10:FF:000465">
    <property type="entry name" value="Non-specific serine/threonine protein kinase"/>
    <property type="match status" value="1"/>
</dbReference>
<dbReference type="Pfam" id="PF00069">
    <property type="entry name" value="Pkinase"/>
    <property type="match status" value="2"/>
</dbReference>
<keyword evidence="6" id="KW-0547">Nucleotide-binding</keyword>
<dbReference type="AlphaFoldDB" id="A0A7R8W9L1"/>
<evidence type="ECO:0000256" key="1">
    <source>
        <dbReference type="ARBA" id="ARBA00009804"/>
    </source>
</evidence>
<keyword evidence="4" id="KW-0808">Transferase</keyword>
<name>A0A7R8W9L1_9CRUS</name>
<evidence type="ECO:0000256" key="7">
    <source>
        <dbReference type="ARBA" id="ARBA00022777"/>
    </source>
</evidence>
<dbReference type="PROSITE" id="PS51285">
    <property type="entry name" value="AGC_KINASE_CTER"/>
    <property type="match status" value="1"/>
</dbReference>
<dbReference type="InterPro" id="IPR016239">
    <property type="entry name" value="Ribosomal_S6_kinase_II"/>
</dbReference>
<dbReference type="PROSITE" id="PS00107">
    <property type="entry name" value="PROTEIN_KINASE_ATP"/>
    <property type="match status" value="1"/>
</dbReference>
<evidence type="ECO:0000256" key="8">
    <source>
        <dbReference type="ARBA" id="ARBA00022840"/>
    </source>
</evidence>
<evidence type="ECO:0000256" key="3">
    <source>
        <dbReference type="ARBA" id="ARBA00022527"/>
    </source>
</evidence>
<dbReference type="CDD" id="cd14091">
    <property type="entry name" value="STKc_RSK_C"/>
    <property type="match status" value="1"/>
</dbReference>
<dbReference type="EC" id="2.7.11.1" evidence="2"/>
<accession>A0A7R8W9L1</accession>
<proteinExistence type="inferred from homology"/>
<dbReference type="GO" id="GO:0004674">
    <property type="term" value="F:protein serine/threonine kinase activity"/>
    <property type="evidence" value="ECO:0007669"/>
    <property type="project" value="UniProtKB-KW"/>
</dbReference>
<dbReference type="InterPro" id="IPR000961">
    <property type="entry name" value="AGC-kinase_C"/>
</dbReference>
<dbReference type="SMART" id="SM00133">
    <property type="entry name" value="S_TK_X"/>
    <property type="match status" value="1"/>
</dbReference>
<dbReference type="InterPro" id="IPR017441">
    <property type="entry name" value="Protein_kinase_ATP_BS"/>
</dbReference>
<dbReference type="InterPro" id="IPR000719">
    <property type="entry name" value="Prot_kinase_dom"/>
</dbReference>
<comment type="catalytic activity">
    <reaction evidence="10">
        <text>L-seryl-[protein] + ATP = O-phospho-L-seryl-[protein] + ADP + H(+)</text>
        <dbReference type="Rhea" id="RHEA:17989"/>
        <dbReference type="Rhea" id="RHEA-COMP:9863"/>
        <dbReference type="Rhea" id="RHEA-COMP:11604"/>
        <dbReference type="ChEBI" id="CHEBI:15378"/>
        <dbReference type="ChEBI" id="CHEBI:29999"/>
        <dbReference type="ChEBI" id="CHEBI:30616"/>
        <dbReference type="ChEBI" id="CHEBI:83421"/>
        <dbReference type="ChEBI" id="CHEBI:456216"/>
        <dbReference type="EC" id="2.7.11.1"/>
    </reaction>
</comment>
<dbReference type="PROSITE" id="PS50011">
    <property type="entry name" value="PROTEIN_KINASE_DOM"/>
    <property type="match status" value="2"/>
</dbReference>
<feature type="region of interest" description="Disordered" evidence="11">
    <location>
        <begin position="530"/>
        <end position="551"/>
    </location>
</feature>
<evidence type="ECO:0000256" key="5">
    <source>
        <dbReference type="ARBA" id="ARBA00022737"/>
    </source>
</evidence>
<dbReference type="Gene3D" id="1.10.510.10">
    <property type="entry name" value="Transferase(Phosphotransferase) domain 1"/>
    <property type="match status" value="2"/>
</dbReference>
<evidence type="ECO:0000256" key="11">
    <source>
        <dbReference type="SAM" id="MobiDB-lite"/>
    </source>
</evidence>
<dbReference type="GO" id="GO:0035556">
    <property type="term" value="P:intracellular signal transduction"/>
    <property type="evidence" value="ECO:0007669"/>
    <property type="project" value="InterPro"/>
</dbReference>
<evidence type="ECO:0000256" key="10">
    <source>
        <dbReference type="ARBA" id="ARBA00048679"/>
    </source>
</evidence>
<organism evidence="12">
    <name type="scientific">Cyprideis torosa</name>
    <dbReference type="NCBI Taxonomy" id="163714"/>
    <lineage>
        <taxon>Eukaryota</taxon>
        <taxon>Metazoa</taxon>
        <taxon>Ecdysozoa</taxon>
        <taxon>Arthropoda</taxon>
        <taxon>Crustacea</taxon>
        <taxon>Oligostraca</taxon>
        <taxon>Ostracoda</taxon>
        <taxon>Podocopa</taxon>
        <taxon>Podocopida</taxon>
        <taxon>Cytherocopina</taxon>
        <taxon>Cytheroidea</taxon>
        <taxon>Cytherideidae</taxon>
        <taxon>Cyprideis</taxon>
    </lineage>
</organism>
<dbReference type="SUPFAM" id="SSF56112">
    <property type="entry name" value="Protein kinase-like (PK-like)"/>
    <property type="match status" value="2"/>
</dbReference>